<evidence type="ECO:0000256" key="1">
    <source>
        <dbReference type="SAM" id="MobiDB-lite"/>
    </source>
</evidence>
<name>A0A8J5THA6_HOMAM</name>
<feature type="region of interest" description="Disordered" evidence="1">
    <location>
        <begin position="37"/>
        <end position="58"/>
    </location>
</feature>
<feature type="compositionally biased region" description="Pro residues" evidence="1">
    <location>
        <begin position="184"/>
        <end position="213"/>
    </location>
</feature>
<evidence type="ECO:0000313" key="4">
    <source>
        <dbReference type="EMBL" id="KAG7174721.1"/>
    </source>
</evidence>
<dbReference type="Proteomes" id="UP000747542">
    <property type="component" value="Unassembled WGS sequence"/>
</dbReference>
<reference evidence="4" key="1">
    <citation type="journal article" date="2021" name="Sci. Adv.">
        <title>The American lobster genome reveals insights on longevity, neural, and immune adaptations.</title>
        <authorList>
            <person name="Polinski J.M."/>
            <person name="Zimin A.V."/>
            <person name="Clark K.F."/>
            <person name="Kohn A.B."/>
            <person name="Sadowski N."/>
            <person name="Timp W."/>
            <person name="Ptitsyn A."/>
            <person name="Khanna P."/>
            <person name="Romanova D.Y."/>
            <person name="Williams P."/>
            <person name="Greenwood S.J."/>
            <person name="Moroz L.L."/>
            <person name="Walt D.R."/>
            <person name="Bodnar A.G."/>
        </authorList>
    </citation>
    <scope>NUCLEOTIDE SEQUENCE</scope>
    <source>
        <strain evidence="4">GMGI-L3</strain>
    </source>
</reference>
<feature type="transmembrane region" description="Helical" evidence="2">
    <location>
        <begin position="103"/>
        <end position="123"/>
    </location>
</feature>
<dbReference type="EMBL" id="JAHLQT010007193">
    <property type="protein sequence ID" value="KAG7174721.1"/>
    <property type="molecule type" value="Genomic_DNA"/>
</dbReference>
<feature type="region of interest" description="Disordered" evidence="1">
    <location>
        <begin position="177"/>
        <end position="213"/>
    </location>
</feature>
<gene>
    <name evidence="4" type="ORF">Hamer_G020176</name>
</gene>
<keyword evidence="2" id="KW-1133">Transmembrane helix</keyword>
<evidence type="ECO:0000256" key="3">
    <source>
        <dbReference type="SAM" id="SignalP"/>
    </source>
</evidence>
<keyword evidence="5" id="KW-1185">Reference proteome</keyword>
<accession>A0A8J5THA6</accession>
<dbReference type="AlphaFoldDB" id="A0A8J5THA6"/>
<feature type="chain" id="PRO_5035252652" evidence="3">
    <location>
        <begin position="27"/>
        <end position="213"/>
    </location>
</feature>
<comment type="caution">
    <text evidence="4">The sequence shown here is derived from an EMBL/GenBank/DDBJ whole genome shotgun (WGS) entry which is preliminary data.</text>
</comment>
<evidence type="ECO:0000313" key="5">
    <source>
        <dbReference type="Proteomes" id="UP000747542"/>
    </source>
</evidence>
<sequence length="213" mass="22608">MVRMAATLKTCMVYWLVLLFAAVCSAMPDHSREAPVNLVVPSTPGSDDGEEQGVPPHIKGVDGERIVQSCRRHQEQSCPLSSSLTVFSGPATTPSLSPTMVRMAATIKTCMVYWLVLLFAAVCSAMPDRSREAPVNVVVPNTPGKNFTDGIRILGGKDASKPSVAVLISVPVVHPLGGVSNRNNPPPPIVFGPSLPPKSTPKPSILPLPSPWN</sequence>
<keyword evidence="2" id="KW-0812">Transmembrane</keyword>
<protein>
    <submittedName>
        <fullName evidence="4">Uncharacterized protein</fullName>
    </submittedName>
</protein>
<evidence type="ECO:0000256" key="2">
    <source>
        <dbReference type="SAM" id="Phobius"/>
    </source>
</evidence>
<feature type="signal peptide" evidence="3">
    <location>
        <begin position="1"/>
        <end position="26"/>
    </location>
</feature>
<proteinExistence type="predicted"/>
<organism evidence="4 5">
    <name type="scientific">Homarus americanus</name>
    <name type="common">American lobster</name>
    <dbReference type="NCBI Taxonomy" id="6706"/>
    <lineage>
        <taxon>Eukaryota</taxon>
        <taxon>Metazoa</taxon>
        <taxon>Ecdysozoa</taxon>
        <taxon>Arthropoda</taxon>
        <taxon>Crustacea</taxon>
        <taxon>Multicrustacea</taxon>
        <taxon>Malacostraca</taxon>
        <taxon>Eumalacostraca</taxon>
        <taxon>Eucarida</taxon>
        <taxon>Decapoda</taxon>
        <taxon>Pleocyemata</taxon>
        <taxon>Astacidea</taxon>
        <taxon>Nephropoidea</taxon>
        <taxon>Nephropidae</taxon>
        <taxon>Homarus</taxon>
    </lineage>
</organism>
<keyword evidence="3" id="KW-0732">Signal</keyword>
<keyword evidence="2" id="KW-0472">Membrane</keyword>